<reference evidence="9" key="1">
    <citation type="submission" date="2023-02" db="EMBL/GenBank/DDBJ databases">
        <title>Tahibacter soli sp. nov. isolated from soil.</title>
        <authorList>
            <person name="Baek J.H."/>
            <person name="Lee J.K."/>
            <person name="Choi D.G."/>
            <person name="Jeon C.O."/>
        </authorList>
    </citation>
    <scope>NUCLEOTIDE SEQUENCE</scope>
    <source>
        <strain evidence="9">BL</strain>
    </source>
</reference>
<evidence type="ECO:0000313" key="10">
    <source>
        <dbReference type="Proteomes" id="UP001139971"/>
    </source>
</evidence>
<sequence>MHTSTMIELDGSAGGGQLLRTALTLSLCTLTPFRMRGIRAGRARPGLMRQHLTAVEAATRVGNAHVEGATPGSQDLVFVPGAIQGGDFRFAIGTAGSTTLVAQTVLPALLRAERVSTVRLEGGTHNPMAPPADFLAQAFLPLMARMGANAQIDVKRHGFFPAGGGRIDVRVEPCAALAPVHLVERGDVRGVRATALVSGLPADIGRRELDVAARRLGIRRDGQTLTDVTPALGPGNVLLVAVETEHVTEVFVGFGERGLAAETVAERVCREASRYIDSGVAVGEHLADQLLLPLALAGSGSFTTLAPTDHARTNAALIEKFLPVEIAFEPQHGKTWLARVDG</sequence>
<dbReference type="InterPro" id="IPR037136">
    <property type="entry name" value="RNA3'_phos_cyclase_dom_sf"/>
</dbReference>
<gene>
    <name evidence="5 9" type="primary">rtcA</name>
    <name evidence="9" type="ORF">OD750_015195</name>
</gene>
<dbReference type="InterPro" id="IPR000228">
    <property type="entry name" value="RNA3'_term_phos_cyc"/>
</dbReference>
<evidence type="ECO:0000259" key="8">
    <source>
        <dbReference type="Pfam" id="PF05189"/>
    </source>
</evidence>
<dbReference type="PANTHER" id="PTHR11096:SF0">
    <property type="entry name" value="RNA 3'-TERMINAL PHOSPHATE CYCLASE"/>
    <property type="match status" value="1"/>
</dbReference>
<dbReference type="Pfam" id="PF05189">
    <property type="entry name" value="RTC_insert"/>
    <property type="match status" value="1"/>
</dbReference>
<dbReference type="NCBIfam" id="NF003246">
    <property type="entry name" value="PRK04204.1-2"/>
    <property type="match status" value="1"/>
</dbReference>
<keyword evidence="5" id="KW-0963">Cytoplasm</keyword>
<feature type="domain" description="RNA 3'-terminal phosphate cyclase" evidence="7">
    <location>
        <begin position="14"/>
        <end position="326"/>
    </location>
</feature>
<proteinExistence type="inferred from homology"/>
<comment type="similarity">
    <text evidence="1 5">Belongs to the RNA 3'-terminal cyclase family. Type 1 subfamily.</text>
</comment>
<dbReference type="Proteomes" id="UP001139971">
    <property type="component" value="Unassembled WGS sequence"/>
</dbReference>
<dbReference type="NCBIfam" id="TIGR03399">
    <property type="entry name" value="RNA_3prim_cycl"/>
    <property type="match status" value="1"/>
</dbReference>
<keyword evidence="10" id="KW-1185">Reference proteome</keyword>
<feature type="active site" description="Tele-AMP-histidine intermediate" evidence="5">
    <location>
        <position position="310"/>
    </location>
</feature>
<dbReference type="Pfam" id="PF01137">
    <property type="entry name" value="RTC"/>
    <property type="match status" value="1"/>
</dbReference>
<evidence type="ECO:0000256" key="5">
    <source>
        <dbReference type="HAMAP-Rule" id="MF_00200"/>
    </source>
</evidence>
<dbReference type="PANTHER" id="PTHR11096">
    <property type="entry name" value="RNA 3' TERMINAL PHOSPHATE CYCLASE"/>
    <property type="match status" value="1"/>
</dbReference>
<dbReference type="PROSITE" id="PS01287">
    <property type="entry name" value="RTC"/>
    <property type="match status" value="1"/>
</dbReference>
<evidence type="ECO:0000256" key="1">
    <source>
        <dbReference type="ARBA" id="ARBA00009206"/>
    </source>
</evidence>
<feature type="domain" description="RNA 3'-terminal phosphate cyclase insert" evidence="8">
    <location>
        <begin position="183"/>
        <end position="276"/>
    </location>
</feature>
<protein>
    <recommendedName>
        <fullName evidence="5 6">RNA 3'-terminal phosphate cyclase</fullName>
        <shortName evidence="5">RNA cyclase</shortName>
        <shortName evidence="5">RNA-3'-phosphate cyclase</shortName>
        <ecNumber evidence="5 6">6.5.1.4</ecNumber>
    </recommendedName>
</protein>
<dbReference type="HAMAP" id="MF_00200">
    <property type="entry name" value="RTC"/>
    <property type="match status" value="1"/>
</dbReference>
<comment type="subcellular location">
    <subcellularLocation>
        <location evidence="5">Cytoplasm</location>
    </subcellularLocation>
</comment>
<keyword evidence="5" id="KW-0067">ATP-binding</keyword>
<dbReference type="EC" id="6.5.1.4" evidence="5 6"/>
<evidence type="ECO:0000256" key="4">
    <source>
        <dbReference type="ARBA" id="ARBA00024481"/>
    </source>
</evidence>
<dbReference type="Gene3D" id="3.65.10.20">
    <property type="entry name" value="RNA 3'-terminal phosphate cyclase domain"/>
    <property type="match status" value="1"/>
</dbReference>
<evidence type="ECO:0000256" key="3">
    <source>
        <dbReference type="ARBA" id="ARBA00022741"/>
    </source>
</evidence>
<feature type="binding site" evidence="5">
    <location>
        <begin position="285"/>
        <end position="289"/>
    </location>
    <ligand>
        <name>ATP</name>
        <dbReference type="ChEBI" id="CHEBI:30616"/>
    </ligand>
</feature>
<accession>A0A9X4BIR0</accession>
<name>A0A9X4BIR0_9GAMM</name>
<dbReference type="InterPro" id="IPR023797">
    <property type="entry name" value="RNA3'_phos_cyclase_dom"/>
</dbReference>
<dbReference type="SUPFAM" id="SSF55205">
    <property type="entry name" value="EPT/RTPC-like"/>
    <property type="match status" value="2"/>
</dbReference>
<dbReference type="SUPFAM" id="SSF52913">
    <property type="entry name" value="RNA 3'-terminal phosphate cyclase, RPTC, insert domain"/>
    <property type="match status" value="1"/>
</dbReference>
<keyword evidence="3 5" id="KW-0547">Nucleotide-binding</keyword>
<evidence type="ECO:0000256" key="6">
    <source>
        <dbReference type="NCBIfam" id="TIGR03399"/>
    </source>
</evidence>
<dbReference type="InterPro" id="IPR013791">
    <property type="entry name" value="RNA3'-term_phos_cycl_insert"/>
</dbReference>
<dbReference type="Gene3D" id="3.30.360.20">
    <property type="entry name" value="RNA 3'-terminal phosphate cyclase, insert domain"/>
    <property type="match status" value="1"/>
</dbReference>
<dbReference type="GO" id="GO:0005737">
    <property type="term" value="C:cytoplasm"/>
    <property type="evidence" value="ECO:0007669"/>
    <property type="project" value="UniProtKB-SubCell"/>
</dbReference>
<comment type="function">
    <text evidence="5">Catalyzes the conversion of 3'-phosphate to a 2',3'-cyclic phosphodiester at the end of RNA. The mechanism of action of the enzyme occurs in 3 steps: (A) adenylation of the enzyme by ATP; (B) transfer of adenylate to an RNA-N3'P to produce RNA-N3'PP5'A; (C) and attack of the adjacent 2'-hydroxyl on the 3'-phosphorus in the diester linkage to produce the cyclic end product. The biological role of this enzyme is unknown but it is likely to function in some aspects of cellular RNA processing.</text>
</comment>
<evidence type="ECO:0000256" key="2">
    <source>
        <dbReference type="ARBA" id="ARBA00022598"/>
    </source>
</evidence>
<dbReference type="InterPro" id="IPR036553">
    <property type="entry name" value="RPTC_insert"/>
</dbReference>
<keyword evidence="2 5" id="KW-0436">Ligase</keyword>
<evidence type="ECO:0000259" key="7">
    <source>
        <dbReference type="Pfam" id="PF01137"/>
    </source>
</evidence>
<dbReference type="AlphaFoldDB" id="A0A9X4BIR0"/>
<dbReference type="EMBL" id="JAOVZO020000018">
    <property type="protein sequence ID" value="MDC8013888.1"/>
    <property type="molecule type" value="Genomic_DNA"/>
</dbReference>
<organism evidence="9 10">
    <name type="scientific">Tahibacter soli</name>
    <dbReference type="NCBI Taxonomy" id="2983605"/>
    <lineage>
        <taxon>Bacteria</taxon>
        <taxon>Pseudomonadati</taxon>
        <taxon>Pseudomonadota</taxon>
        <taxon>Gammaproteobacteria</taxon>
        <taxon>Lysobacterales</taxon>
        <taxon>Rhodanobacteraceae</taxon>
        <taxon>Tahibacter</taxon>
    </lineage>
</organism>
<feature type="binding site" evidence="5">
    <location>
        <position position="103"/>
    </location>
    <ligand>
        <name>ATP</name>
        <dbReference type="ChEBI" id="CHEBI:30616"/>
    </ligand>
</feature>
<dbReference type="InterPro" id="IPR017770">
    <property type="entry name" value="RNA3'_term_phos_cyc_type_1"/>
</dbReference>
<dbReference type="GO" id="GO:0003963">
    <property type="term" value="F:RNA-3'-phosphate cyclase activity"/>
    <property type="evidence" value="ECO:0007669"/>
    <property type="project" value="UniProtKB-UniRule"/>
</dbReference>
<comment type="caution">
    <text evidence="9">The sequence shown here is derived from an EMBL/GenBank/DDBJ whole genome shotgun (WGS) entry which is preliminary data.</text>
</comment>
<dbReference type="InterPro" id="IPR020719">
    <property type="entry name" value="RNA3'_term_phos_cycl-like_CS"/>
</dbReference>
<evidence type="ECO:0000313" key="9">
    <source>
        <dbReference type="EMBL" id="MDC8013888.1"/>
    </source>
</evidence>
<dbReference type="GO" id="GO:0005524">
    <property type="term" value="F:ATP binding"/>
    <property type="evidence" value="ECO:0007669"/>
    <property type="project" value="UniProtKB-KW"/>
</dbReference>
<comment type="catalytic activity">
    <reaction evidence="4 5">
        <text>a 3'-end 3'-phospho-ribonucleotide-RNA + ATP = a 3'-end 2',3'-cyclophospho-ribonucleotide-RNA + AMP + diphosphate</text>
        <dbReference type="Rhea" id="RHEA:23976"/>
        <dbReference type="Rhea" id="RHEA-COMP:10463"/>
        <dbReference type="Rhea" id="RHEA-COMP:10464"/>
        <dbReference type="ChEBI" id="CHEBI:30616"/>
        <dbReference type="ChEBI" id="CHEBI:33019"/>
        <dbReference type="ChEBI" id="CHEBI:83062"/>
        <dbReference type="ChEBI" id="CHEBI:83064"/>
        <dbReference type="ChEBI" id="CHEBI:456215"/>
        <dbReference type="EC" id="6.5.1.4"/>
    </reaction>
</comment>
<dbReference type="RefSeq" id="WP_263541533.1">
    <property type="nucleotide sequence ID" value="NZ_JAOVZO020000018.1"/>
</dbReference>
<dbReference type="PIRSF" id="PIRSF005378">
    <property type="entry name" value="RNA3'_term_phos_cycl_euk"/>
    <property type="match status" value="1"/>
</dbReference>
<dbReference type="InterPro" id="IPR013792">
    <property type="entry name" value="RNA3'P_cycl/enolpyr_Trfase_a/b"/>
</dbReference>
<dbReference type="GO" id="GO:0006396">
    <property type="term" value="P:RNA processing"/>
    <property type="evidence" value="ECO:0007669"/>
    <property type="project" value="UniProtKB-UniRule"/>
</dbReference>